<dbReference type="Pfam" id="PF01590">
    <property type="entry name" value="GAF"/>
    <property type="match status" value="1"/>
</dbReference>
<name>A0ABW2YMA4_9GAMM</name>
<reference evidence="3" key="1">
    <citation type="journal article" date="2019" name="Int. J. Syst. Evol. Microbiol.">
        <title>The Global Catalogue of Microorganisms (GCM) 10K type strain sequencing project: providing services to taxonomists for standard genome sequencing and annotation.</title>
        <authorList>
            <consortium name="The Broad Institute Genomics Platform"/>
            <consortium name="The Broad Institute Genome Sequencing Center for Infectious Disease"/>
            <person name="Wu L."/>
            <person name="Ma J."/>
        </authorList>
    </citation>
    <scope>NUCLEOTIDE SEQUENCE [LARGE SCALE GENOMIC DNA]</scope>
    <source>
        <strain evidence="3">CCUG 55491</strain>
    </source>
</reference>
<dbReference type="Proteomes" id="UP001597090">
    <property type="component" value="Unassembled WGS sequence"/>
</dbReference>
<dbReference type="Gene3D" id="3.30.450.40">
    <property type="match status" value="1"/>
</dbReference>
<dbReference type="InterPro" id="IPR003018">
    <property type="entry name" value="GAF"/>
</dbReference>
<dbReference type="InterPro" id="IPR008984">
    <property type="entry name" value="SMAD_FHA_dom_sf"/>
</dbReference>
<dbReference type="InterPro" id="IPR029016">
    <property type="entry name" value="GAF-like_dom_sf"/>
</dbReference>
<dbReference type="InterPro" id="IPR050923">
    <property type="entry name" value="Cell_Proc_Reg/RNA_Proc"/>
</dbReference>
<dbReference type="CDD" id="cd00060">
    <property type="entry name" value="FHA"/>
    <property type="match status" value="1"/>
</dbReference>
<protein>
    <submittedName>
        <fullName evidence="2">FHA domain-containing protein</fullName>
    </submittedName>
</protein>
<dbReference type="Pfam" id="PF00498">
    <property type="entry name" value="FHA"/>
    <property type="match status" value="1"/>
</dbReference>
<dbReference type="Gene3D" id="2.60.200.20">
    <property type="match status" value="1"/>
</dbReference>
<dbReference type="SMART" id="SM00240">
    <property type="entry name" value="FHA"/>
    <property type="match status" value="1"/>
</dbReference>
<comment type="caution">
    <text evidence="2">The sequence shown here is derived from an EMBL/GenBank/DDBJ whole genome shotgun (WGS) entry which is preliminary data.</text>
</comment>
<gene>
    <name evidence="2" type="ORF">ACFQZQ_09375</name>
</gene>
<keyword evidence="3" id="KW-1185">Reference proteome</keyword>
<accession>A0ABW2YMA4</accession>
<dbReference type="EMBL" id="JBHTIH010000003">
    <property type="protein sequence ID" value="MFD0739488.1"/>
    <property type="molecule type" value="Genomic_DNA"/>
</dbReference>
<dbReference type="SUPFAM" id="SSF55781">
    <property type="entry name" value="GAF domain-like"/>
    <property type="match status" value="1"/>
</dbReference>
<evidence type="ECO:0000313" key="2">
    <source>
        <dbReference type="EMBL" id="MFD0739488.1"/>
    </source>
</evidence>
<dbReference type="InterPro" id="IPR000253">
    <property type="entry name" value="FHA_dom"/>
</dbReference>
<sequence length="315" mass="33903">MPARLIAYPPDAAALTRWLEPGERLRIGRSPDCDLVLDHPSVSRAHAELYYRSGDRDGDSEQPGWHLRDLGSKNGCYADGIAIDDHRLPDNAWLRLGDAYCEFAQFDAAKAGEIRGRQQERRALSAAMTRQMTAQDNVGSLLDDVLRGVVELADCDRGFLLLAQGDDFAVGASLVLDPDALDTRAFSGSVGAVQRALATGTPVVVNRIADEAWLAGRASVIGSGLQCLVCLPLLERTQVVGAVYADRRGGPAAEFREPITQFDLDLLGAFAESATLWLLARRAMQALDAAPRWATIVQKQSLATSAAPPASEPTP</sequence>
<dbReference type="PANTHER" id="PTHR23308">
    <property type="entry name" value="NUCLEAR INHIBITOR OF PROTEIN PHOSPHATASE-1"/>
    <property type="match status" value="1"/>
</dbReference>
<dbReference type="PROSITE" id="PS50006">
    <property type="entry name" value="FHA_DOMAIN"/>
    <property type="match status" value="1"/>
</dbReference>
<organism evidence="2 3">
    <name type="scientific">Lysobacter koreensis</name>
    <dbReference type="NCBI Taxonomy" id="266122"/>
    <lineage>
        <taxon>Bacteria</taxon>
        <taxon>Pseudomonadati</taxon>
        <taxon>Pseudomonadota</taxon>
        <taxon>Gammaproteobacteria</taxon>
        <taxon>Lysobacterales</taxon>
        <taxon>Lysobacteraceae</taxon>
        <taxon>Lysobacter</taxon>
    </lineage>
</organism>
<evidence type="ECO:0000313" key="3">
    <source>
        <dbReference type="Proteomes" id="UP001597090"/>
    </source>
</evidence>
<dbReference type="RefSeq" id="WP_386812481.1">
    <property type="nucleotide sequence ID" value="NZ_JBHTIH010000003.1"/>
</dbReference>
<evidence type="ECO:0000259" key="1">
    <source>
        <dbReference type="PROSITE" id="PS50006"/>
    </source>
</evidence>
<proteinExistence type="predicted"/>
<feature type="domain" description="FHA" evidence="1">
    <location>
        <begin position="25"/>
        <end position="83"/>
    </location>
</feature>
<dbReference type="SUPFAM" id="SSF49879">
    <property type="entry name" value="SMAD/FHA domain"/>
    <property type="match status" value="1"/>
</dbReference>
<dbReference type="SMART" id="SM00065">
    <property type="entry name" value="GAF"/>
    <property type="match status" value="1"/>
</dbReference>